<feature type="domain" description="GATA-type" evidence="8">
    <location>
        <begin position="223"/>
        <end position="254"/>
    </location>
</feature>
<dbReference type="SUPFAM" id="SSF57716">
    <property type="entry name" value="Glucocorticoid receptor-like (DNA-binding domain)"/>
    <property type="match status" value="1"/>
</dbReference>
<dbReference type="SMART" id="SM00401">
    <property type="entry name" value="ZnF_GATA"/>
    <property type="match status" value="1"/>
</dbReference>
<feature type="region of interest" description="Disordered" evidence="7">
    <location>
        <begin position="260"/>
        <end position="332"/>
    </location>
</feature>
<feature type="compositionally biased region" description="Polar residues" evidence="7">
    <location>
        <begin position="291"/>
        <end position="306"/>
    </location>
</feature>
<keyword evidence="5" id="KW-0804">Transcription</keyword>
<feature type="region of interest" description="Disordered" evidence="7">
    <location>
        <begin position="192"/>
        <end position="218"/>
    </location>
</feature>
<keyword evidence="10" id="KW-1185">Reference proteome</keyword>
<dbReference type="GO" id="GO:0006355">
    <property type="term" value="P:regulation of DNA-templated transcription"/>
    <property type="evidence" value="ECO:0007669"/>
    <property type="project" value="InterPro"/>
</dbReference>
<feature type="compositionally biased region" description="Polar residues" evidence="7">
    <location>
        <begin position="206"/>
        <end position="215"/>
    </location>
</feature>
<feature type="region of interest" description="Disordered" evidence="7">
    <location>
        <begin position="346"/>
        <end position="377"/>
    </location>
</feature>
<dbReference type="VEuPathDB" id="AmoebaDB:ACA1_072000"/>
<dbReference type="AlphaFoldDB" id="L8HFT7"/>
<feature type="compositionally biased region" description="Basic residues" evidence="7">
    <location>
        <begin position="118"/>
        <end position="130"/>
    </location>
</feature>
<dbReference type="PROSITE" id="PS50114">
    <property type="entry name" value="GATA_ZN_FINGER_2"/>
    <property type="match status" value="1"/>
</dbReference>
<evidence type="ECO:0000256" key="5">
    <source>
        <dbReference type="ARBA" id="ARBA00023163"/>
    </source>
</evidence>
<evidence type="ECO:0000313" key="10">
    <source>
        <dbReference type="Proteomes" id="UP000011083"/>
    </source>
</evidence>
<dbReference type="PANTHER" id="PTHR47172:SF24">
    <property type="entry name" value="GATA ZINC FINGER DOMAIN-CONTAINING PROTEIN 14-RELATED"/>
    <property type="match status" value="1"/>
</dbReference>
<evidence type="ECO:0000256" key="1">
    <source>
        <dbReference type="ARBA" id="ARBA00022723"/>
    </source>
</evidence>
<dbReference type="GO" id="GO:0043565">
    <property type="term" value="F:sequence-specific DNA binding"/>
    <property type="evidence" value="ECO:0007669"/>
    <property type="project" value="InterPro"/>
</dbReference>
<evidence type="ECO:0000259" key="8">
    <source>
        <dbReference type="PROSITE" id="PS50114"/>
    </source>
</evidence>
<dbReference type="Pfam" id="PF00320">
    <property type="entry name" value="GATA"/>
    <property type="match status" value="1"/>
</dbReference>
<proteinExistence type="predicted"/>
<accession>L8HFT7</accession>
<evidence type="ECO:0000313" key="9">
    <source>
        <dbReference type="EMBL" id="ELR23578.1"/>
    </source>
</evidence>
<dbReference type="GeneID" id="14924559"/>
<feature type="region of interest" description="Disordered" evidence="7">
    <location>
        <begin position="1"/>
        <end position="69"/>
    </location>
</feature>
<feature type="compositionally biased region" description="Low complexity" evidence="7">
    <location>
        <begin position="307"/>
        <end position="332"/>
    </location>
</feature>
<dbReference type="CDD" id="cd00202">
    <property type="entry name" value="ZnF_GATA"/>
    <property type="match status" value="1"/>
</dbReference>
<evidence type="ECO:0000256" key="3">
    <source>
        <dbReference type="ARBA" id="ARBA00022833"/>
    </source>
</evidence>
<keyword evidence="4" id="KW-0805">Transcription regulation</keyword>
<keyword evidence="2 6" id="KW-0863">Zinc-finger</keyword>
<feature type="compositionally biased region" description="Low complexity" evidence="7">
    <location>
        <begin position="346"/>
        <end position="360"/>
    </location>
</feature>
<dbReference type="Gene3D" id="3.30.50.10">
    <property type="entry name" value="Erythroid Transcription Factor GATA-1, subunit A"/>
    <property type="match status" value="1"/>
</dbReference>
<evidence type="ECO:0000256" key="2">
    <source>
        <dbReference type="ARBA" id="ARBA00022771"/>
    </source>
</evidence>
<gene>
    <name evidence="9" type="ORF">ACA1_072000</name>
</gene>
<organism evidence="9 10">
    <name type="scientific">Acanthamoeba castellanii (strain ATCC 30010 / Neff)</name>
    <dbReference type="NCBI Taxonomy" id="1257118"/>
    <lineage>
        <taxon>Eukaryota</taxon>
        <taxon>Amoebozoa</taxon>
        <taxon>Discosea</taxon>
        <taxon>Longamoebia</taxon>
        <taxon>Centramoebida</taxon>
        <taxon>Acanthamoebidae</taxon>
        <taxon>Acanthamoeba</taxon>
    </lineage>
</organism>
<dbReference type="EMBL" id="KB007857">
    <property type="protein sequence ID" value="ELR23578.1"/>
    <property type="molecule type" value="Genomic_DNA"/>
</dbReference>
<evidence type="ECO:0000256" key="7">
    <source>
        <dbReference type="SAM" id="MobiDB-lite"/>
    </source>
</evidence>
<reference evidence="9 10" key="1">
    <citation type="journal article" date="2013" name="Genome Biol.">
        <title>Genome of Acanthamoeba castellanii highlights extensive lateral gene transfer and early evolution of tyrosine kinase signaling.</title>
        <authorList>
            <person name="Clarke M."/>
            <person name="Lohan A.J."/>
            <person name="Liu B."/>
            <person name="Lagkouvardos I."/>
            <person name="Roy S."/>
            <person name="Zafar N."/>
            <person name="Bertelli C."/>
            <person name="Schilde C."/>
            <person name="Kianianmomeni A."/>
            <person name="Burglin T.R."/>
            <person name="Frech C."/>
            <person name="Turcotte B."/>
            <person name="Kopec K.O."/>
            <person name="Synnott J.M."/>
            <person name="Choo C."/>
            <person name="Paponov I."/>
            <person name="Finkler A."/>
            <person name="Soon Heng Tan C."/>
            <person name="Hutchins A.P."/>
            <person name="Weinmeier T."/>
            <person name="Rattei T."/>
            <person name="Chu J.S."/>
            <person name="Gimenez G."/>
            <person name="Irimia M."/>
            <person name="Rigden D.J."/>
            <person name="Fitzpatrick D.A."/>
            <person name="Lorenzo-Morales J."/>
            <person name="Bateman A."/>
            <person name="Chiu C.H."/>
            <person name="Tang P."/>
            <person name="Hegemann P."/>
            <person name="Fromm H."/>
            <person name="Raoult D."/>
            <person name="Greub G."/>
            <person name="Miranda-Saavedra D."/>
            <person name="Chen N."/>
            <person name="Nash P."/>
            <person name="Ginger M.L."/>
            <person name="Horn M."/>
            <person name="Schaap P."/>
            <person name="Caler L."/>
            <person name="Loftus B."/>
        </authorList>
    </citation>
    <scope>NUCLEOTIDE SEQUENCE [LARGE SCALE GENOMIC DNA]</scope>
    <source>
        <strain evidence="9 10">Neff</strain>
    </source>
</reference>
<feature type="region of interest" description="Disordered" evidence="7">
    <location>
        <begin position="112"/>
        <end position="132"/>
    </location>
</feature>
<keyword evidence="3" id="KW-0862">Zinc</keyword>
<sequence>MASLPQRLQISARAGPAAPASPTTPLPSITEALACVPPPGPSSPQSRHHQLQLPPLASLFAPPQPQRHPHVIDGLYPAQAQARPNHFGDGGGVGPQLRPRAVPSVIHLKNQANGASSGHHHQPGQPRPRRQQQLDWIDLTCNVEEKYDKKPQLPPFTSSHRGHGTWCIRFGSCDGIDNQRGSGVVGRPLVRSVSSDGPSCPDVGPTLQTSTSSAGTADGEIEKRCAHCGTRSTPEWRRGPTGRGTLCNACGLKYTKTLQAQRRKGKTGSTMGAVPLASLLNGPEDRKRRTSLSSPMVWQTKVKNFVSSSPSSSSSSSSSPSPSSSSPSASFPPAHLFDHACSLSTFSVSPSTSSTSGSGSPRKRARTQSLPNPPTHQ</sequence>
<dbReference type="InterPro" id="IPR013088">
    <property type="entry name" value="Znf_NHR/GATA"/>
</dbReference>
<dbReference type="RefSeq" id="XP_004353106.1">
    <property type="nucleotide sequence ID" value="XM_004353054.1"/>
</dbReference>
<name>L8HFT7_ACACF</name>
<evidence type="ECO:0000256" key="4">
    <source>
        <dbReference type="ARBA" id="ARBA00023015"/>
    </source>
</evidence>
<feature type="compositionally biased region" description="Low complexity" evidence="7">
    <location>
        <begin position="11"/>
        <end position="30"/>
    </location>
</feature>
<dbReference type="InterPro" id="IPR000679">
    <property type="entry name" value="Znf_GATA"/>
</dbReference>
<dbReference type="KEGG" id="acan:ACA1_072000"/>
<evidence type="ECO:0000256" key="6">
    <source>
        <dbReference type="PROSITE-ProRule" id="PRU00094"/>
    </source>
</evidence>
<dbReference type="Proteomes" id="UP000011083">
    <property type="component" value="Unassembled WGS sequence"/>
</dbReference>
<dbReference type="PANTHER" id="PTHR47172">
    <property type="entry name" value="OS01G0976800 PROTEIN"/>
    <property type="match status" value="1"/>
</dbReference>
<dbReference type="GO" id="GO:0008270">
    <property type="term" value="F:zinc ion binding"/>
    <property type="evidence" value="ECO:0007669"/>
    <property type="project" value="UniProtKB-KW"/>
</dbReference>
<protein>
    <submittedName>
        <fullName evidence="9">GATA zinc finger domain containing protein</fullName>
    </submittedName>
</protein>
<dbReference type="OrthoDB" id="2162994at2759"/>
<keyword evidence="1" id="KW-0479">Metal-binding</keyword>
<dbReference type="PROSITE" id="PS00344">
    <property type="entry name" value="GATA_ZN_FINGER_1"/>
    <property type="match status" value="1"/>
</dbReference>